<keyword evidence="1" id="KW-1133">Transmembrane helix</keyword>
<organism evidence="2 3">
    <name type="scientific">Mesorhabditis belari</name>
    <dbReference type="NCBI Taxonomy" id="2138241"/>
    <lineage>
        <taxon>Eukaryota</taxon>
        <taxon>Metazoa</taxon>
        <taxon>Ecdysozoa</taxon>
        <taxon>Nematoda</taxon>
        <taxon>Chromadorea</taxon>
        <taxon>Rhabditida</taxon>
        <taxon>Rhabditina</taxon>
        <taxon>Rhabditomorpha</taxon>
        <taxon>Rhabditoidea</taxon>
        <taxon>Rhabditidae</taxon>
        <taxon>Mesorhabditinae</taxon>
        <taxon>Mesorhabditis</taxon>
    </lineage>
</organism>
<reference evidence="3" key="1">
    <citation type="submission" date="2024-02" db="UniProtKB">
        <authorList>
            <consortium name="WormBaseParasite"/>
        </authorList>
    </citation>
    <scope>IDENTIFICATION</scope>
</reference>
<dbReference type="AlphaFoldDB" id="A0AAF3ENX4"/>
<keyword evidence="1" id="KW-0812">Transmembrane</keyword>
<name>A0AAF3ENX4_9BILA</name>
<sequence length="113" mass="12763">MLPKSIENSRVWQKFGDLFCVLFITILLLAIYIPVHNIYSPSWVIGIYSFASFDLLAAPTQPDIDGKFVGDASFVLLTITDWSQKSDRVTRAESMLMIQPYLNVLLLDSETTS</sequence>
<keyword evidence="2" id="KW-1185">Reference proteome</keyword>
<accession>A0AAF3ENX4</accession>
<proteinExistence type="predicted"/>
<evidence type="ECO:0000313" key="2">
    <source>
        <dbReference type="Proteomes" id="UP000887575"/>
    </source>
</evidence>
<dbReference type="WBParaSite" id="MBELARI_LOCUS15761">
    <property type="protein sequence ID" value="MBELARI_LOCUS15761"/>
    <property type="gene ID" value="MBELARI_LOCUS15761"/>
</dbReference>
<feature type="transmembrane region" description="Helical" evidence="1">
    <location>
        <begin position="12"/>
        <end position="32"/>
    </location>
</feature>
<keyword evidence="1" id="KW-0472">Membrane</keyword>
<evidence type="ECO:0000256" key="1">
    <source>
        <dbReference type="SAM" id="Phobius"/>
    </source>
</evidence>
<evidence type="ECO:0000313" key="3">
    <source>
        <dbReference type="WBParaSite" id="MBELARI_LOCUS15761"/>
    </source>
</evidence>
<dbReference type="Proteomes" id="UP000887575">
    <property type="component" value="Unassembled WGS sequence"/>
</dbReference>
<protein>
    <submittedName>
        <fullName evidence="3">Uncharacterized protein</fullName>
    </submittedName>
</protein>